<proteinExistence type="predicted"/>
<dbReference type="RefSeq" id="WP_006702264.1">
    <property type="nucleotide sequence ID" value="NZ_JH932302.1"/>
</dbReference>
<reference evidence="1 2" key="1">
    <citation type="submission" date="2012-07" db="EMBL/GenBank/DDBJ databases">
        <title>The Genome Sequence of Facklamia ignava CCUG 37419.</title>
        <authorList>
            <consortium name="The Broad Institute Genome Sequencing Platform"/>
            <person name="Earl A."/>
            <person name="Ward D."/>
            <person name="Feldgarden M."/>
            <person name="Gevers D."/>
            <person name="Huys G."/>
            <person name="Walker B."/>
            <person name="Young S.K."/>
            <person name="Zeng Q."/>
            <person name="Gargeya S."/>
            <person name="Fitzgerald M."/>
            <person name="Haas B."/>
            <person name="Abouelleil A."/>
            <person name="Alvarado L."/>
            <person name="Arachchi H.M."/>
            <person name="Berlin A.M."/>
            <person name="Chapman S.B."/>
            <person name="Goldberg J."/>
            <person name="Griggs A."/>
            <person name="Gujja S."/>
            <person name="Hansen M."/>
            <person name="Howarth C."/>
            <person name="Imamovic A."/>
            <person name="Larimer J."/>
            <person name="McCowen C."/>
            <person name="Montmayeur A."/>
            <person name="Murphy C."/>
            <person name="Neiman D."/>
            <person name="Pearson M."/>
            <person name="Priest M."/>
            <person name="Roberts A."/>
            <person name="Saif S."/>
            <person name="Shea T."/>
            <person name="Sisk P."/>
            <person name="Sykes S."/>
            <person name="Wortman J."/>
            <person name="Nusbaum C."/>
            <person name="Birren B."/>
        </authorList>
    </citation>
    <scope>NUCLEOTIDE SEQUENCE [LARGE SCALE GENOMIC DNA]</scope>
    <source>
        <strain evidence="1 2">CCUG 37419</strain>
    </source>
</reference>
<sequence length="184" mass="21145">MKKRVVTVKTVKQINGKNVLVNQEVEVTEEIYLEMMRPVWREQKQTQRAYEDINVAWSNYEEEKSDWMPGTPDQFTAMGGTGEPISQLKMGLPLSLDRIAEDTNFEASARENVEAAAEALLLSEAFEEVLNDFSERNKMIMSLLLIDEMTEREVALIVGCSQKTVNNTKRKLLPIIQETMKDWK</sequence>
<dbReference type="HOGENOM" id="CLU_1553021_0_0_9"/>
<gene>
    <name evidence="1" type="ORF">HMPREF9707_01631</name>
</gene>
<comment type="caution">
    <text evidence="1">The sequence shown here is derived from an EMBL/GenBank/DDBJ whole genome shotgun (WGS) entry which is preliminary data.</text>
</comment>
<dbReference type="SUPFAM" id="SSF88659">
    <property type="entry name" value="Sigma3 and sigma4 domains of RNA polymerase sigma factors"/>
    <property type="match status" value="1"/>
</dbReference>
<dbReference type="AlphaFoldDB" id="K1LG59"/>
<dbReference type="PATRIC" id="fig|883112.3.peg.1629"/>
<organism evidence="1 2">
    <name type="scientific">Falseniella ignava CCUG 37419</name>
    <dbReference type="NCBI Taxonomy" id="883112"/>
    <lineage>
        <taxon>Bacteria</taxon>
        <taxon>Bacillati</taxon>
        <taxon>Bacillota</taxon>
        <taxon>Bacilli</taxon>
        <taxon>Lactobacillales</taxon>
        <taxon>Aerococcaceae</taxon>
        <taxon>Falseniella</taxon>
    </lineage>
</organism>
<keyword evidence="2" id="KW-1185">Reference proteome</keyword>
<evidence type="ECO:0000313" key="1">
    <source>
        <dbReference type="EMBL" id="EKB53606.1"/>
    </source>
</evidence>
<dbReference type="Gene3D" id="1.20.140.160">
    <property type="match status" value="1"/>
</dbReference>
<dbReference type="STRING" id="883112.HMPREF9707_01631"/>
<protein>
    <submittedName>
        <fullName evidence="1">Sigma-70 family RNA polymerase sigma factor</fullName>
    </submittedName>
</protein>
<dbReference type="EMBL" id="AGZE01000038">
    <property type="protein sequence ID" value="EKB53606.1"/>
    <property type="molecule type" value="Genomic_DNA"/>
</dbReference>
<name>K1LG59_9LACT</name>
<accession>K1LG59</accession>
<dbReference type="Proteomes" id="UP000005147">
    <property type="component" value="Unassembled WGS sequence"/>
</dbReference>
<dbReference type="InterPro" id="IPR013324">
    <property type="entry name" value="RNA_pol_sigma_r3/r4-like"/>
</dbReference>
<evidence type="ECO:0000313" key="2">
    <source>
        <dbReference type="Proteomes" id="UP000005147"/>
    </source>
</evidence>